<evidence type="ECO:0000313" key="2">
    <source>
        <dbReference type="EMBL" id="RSM88690.1"/>
    </source>
</evidence>
<gene>
    <name evidence="2" type="ORF">DMH04_08705</name>
</gene>
<organism evidence="2 3">
    <name type="scientific">Kibdelosporangium aridum</name>
    <dbReference type="NCBI Taxonomy" id="2030"/>
    <lineage>
        <taxon>Bacteria</taxon>
        <taxon>Bacillati</taxon>
        <taxon>Actinomycetota</taxon>
        <taxon>Actinomycetes</taxon>
        <taxon>Pseudonocardiales</taxon>
        <taxon>Pseudonocardiaceae</taxon>
        <taxon>Kibdelosporangium</taxon>
    </lineage>
</organism>
<reference evidence="2 3" key="1">
    <citation type="submission" date="2018-05" db="EMBL/GenBank/DDBJ databases">
        <title>Evolution of GPA BGCs.</title>
        <authorList>
            <person name="Waglechner N."/>
            <person name="Wright G.D."/>
        </authorList>
    </citation>
    <scope>NUCLEOTIDE SEQUENCE [LARGE SCALE GENOMIC DNA]</scope>
    <source>
        <strain evidence="2 3">A82846</strain>
    </source>
</reference>
<evidence type="ECO:0000313" key="3">
    <source>
        <dbReference type="Proteomes" id="UP000287547"/>
    </source>
</evidence>
<sequence length="1366" mass="146996">MYAAVDAVGNHPELDELGDLLALVAPRPSPEADAATPWVGTAISPLTQQALSIEDWATAVHSARNDLDALAGKGPEWLALVGILARALRGVADTTTDQDTVAAVAAEARELLDAAGDHLLAAVGEPERLWVLAACSLGLTAIALSDGPIPALVSQLLERATEVAAQGPDPLMLAECRHGLAHALLGRSDGEPLDNLYRALALFRETLVTYQEVRKQPGGRIRLPGLPEHFDYVNLAAVHSKIATMLHHQNEEPLVAALHVRAALWTYSVARDIAKKNDDPLSAARAQLRLARLKSSLASACLDHTRVHKGAFRRDFQLYLAVIEDVPASTWDFASRYALSALWDVDHALLTFLMANDDEGVAEALSTAFEVGGLALLRHGVTGVPIMMDDNQSNMARMRRVALVVLHSAFHRVLGHRIARDDTGLGLEILRWTRYLTALMLVEDFPRRGSELGDLTTASADFERLRWEADPILRAFVRPYAEWLSVARNDGVTAVNGLAATPAGSGLEIILPSHARSFTVHGLAPTEMRVQLRDSSWVKTNSTGAVGSQMLHVDWSETPPVLPVLTGLCGETAKFVVTRLPVRSWDVWVMHVAVADGERLELSFPHRLRGPARTLNRDDVAILEAPGVTLEVSQAFDDDTAVSVRPLDDGTALTVQGEIRIAVRATPLVVDADVALLARNDNAFSGGCGAATASAAVSPTLTIPAWLMRTYSPLLLFDDTVDARLLLRLRDSSHRHIVVVGAPATERDVWQLASVLVDPARDVVFLVAPDEVDRVVEGVNELLETVAQLRAAPLYTIAGSPDAPDEQSTAVQVIVVPRPLAPAAVQLALDVFAFRRFPTEDIPTGTDGVPYTFQILGDAPAWRRVITALPNLATWEDLLAVARVITNELPFEQIGTPHESFLELYQPMAKRPAIIVPDDPAVVLACTPYARHLGALLLPDDPAGWEVARQLECPRVLAVERPGGAEEAGVAEWLPHEPQLIATKFAAVARADHQARIQALADTSSVVDETLLRRMEPSAYLVVASRSVSERDAAMLAANYAAALGAPLLLVDDESLFSSGAHARSGDVLSGAIRGDLTRDVRPRSSTPSWLGDTILAELEEALEAIAPAYIGIVSQRMTVPVELTGRTPLATRYAVGRLTAPDSVSLSLLMSHAALREEVARDVRTAAVVVDAAGALSHRYLAEARAEARHVSTALAARPHVAVTDVNGHHDRDDFLSAAKDAAILHFCGHGQYAPESGLVFEQGLLRAQDIPAFGRGAPIVFANACETGVVQSGAELGRAWSGLAAAFIDAGALNYLGSLWPILDRGSRDLAERFYTLLLAGHSVGESLRQARLQAFQEDDSTWAAVVLFGCPRSRLTSADLDRW</sequence>
<comment type="caution">
    <text evidence="2">The sequence shown here is derived from an EMBL/GenBank/DDBJ whole genome shotgun (WGS) entry which is preliminary data.</text>
</comment>
<dbReference type="OrthoDB" id="8773014at2"/>
<proteinExistence type="predicted"/>
<dbReference type="Pfam" id="PF12770">
    <property type="entry name" value="CHAT"/>
    <property type="match status" value="1"/>
</dbReference>
<accession>A0A428ZL50</accession>
<dbReference type="Gene3D" id="3.40.50.1460">
    <property type="match status" value="1"/>
</dbReference>
<evidence type="ECO:0000259" key="1">
    <source>
        <dbReference type="Pfam" id="PF12770"/>
    </source>
</evidence>
<dbReference type="Proteomes" id="UP000287547">
    <property type="component" value="Unassembled WGS sequence"/>
</dbReference>
<dbReference type="EMBL" id="QHKI01000004">
    <property type="protein sequence ID" value="RSM88690.1"/>
    <property type="molecule type" value="Genomic_DNA"/>
</dbReference>
<feature type="domain" description="CHAT" evidence="1">
    <location>
        <begin position="1127"/>
        <end position="1352"/>
    </location>
</feature>
<dbReference type="RefSeq" id="WP_037272746.1">
    <property type="nucleotide sequence ID" value="NZ_QHKI01000004.1"/>
</dbReference>
<dbReference type="InterPro" id="IPR024983">
    <property type="entry name" value="CHAT_dom"/>
</dbReference>
<protein>
    <submittedName>
        <fullName evidence="2">CHAT domain-containing protein</fullName>
    </submittedName>
</protein>
<name>A0A428ZL50_KIBAR</name>